<dbReference type="Gene3D" id="1.10.4030.10">
    <property type="entry name" value="Porin chaperone SurA, peptide-binding domain"/>
    <property type="match status" value="1"/>
</dbReference>
<evidence type="ECO:0000256" key="9">
    <source>
        <dbReference type="ARBA" id="ARBA00038408"/>
    </source>
</evidence>
<comment type="similarity">
    <text evidence="9">Belongs to the PpiD chaperone family.</text>
</comment>
<evidence type="ECO:0000256" key="8">
    <source>
        <dbReference type="ARBA" id="ARBA00023235"/>
    </source>
</evidence>
<evidence type="ECO:0000256" key="12">
    <source>
        <dbReference type="PROSITE-ProRule" id="PRU00278"/>
    </source>
</evidence>
<evidence type="ECO:0000313" key="16">
    <source>
        <dbReference type="Proteomes" id="UP000305681"/>
    </source>
</evidence>
<feature type="transmembrane region" description="Helical" evidence="13">
    <location>
        <begin position="27"/>
        <end position="48"/>
    </location>
</feature>
<dbReference type="GO" id="GO:0003755">
    <property type="term" value="F:peptidyl-prolyl cis-trans isomerase activity"/>
    <property type="evidence" value="ECO:0007669"/>
    <property type="project" value="UniProtKB-KW"/>
</dbReference>
<reference evidence="15 16" key="1">
    <citation type="submission" date="2019-06" db="EMBL/GenBank/DDBJ databases">
        <title>Genome sequence of Janthinobacterium lividum UCD_MED1.</title>
        <authorList>
            <person name="De Leon M.E."/>
            <person name="Jospin G."/>
        </authorList>
    </citation>
    <scope>NUCLEOTIDE SEQUENCE [LARGE SCALE GENOMIC DNA]</scope>
    <source>
        <strain evidence="15 16">UCD_MED1</strain>
    </source>
</reference>
<gene>
    <name evidence="15" type="ORF">FHI69_28120</name>
</gene>
<dbReference type="InterPro" id="IPR000297">
    <property type="entry name" value="PPIase_PpiC"/>
</dbReference>
<dbReference type="PROSITE" id="PS01096">
    <property type="entry name" value="PPIC_PPIASE_1"/>
    <property type="match status" value="1"/>
</dbReference>
<evidence type="ECO:0000256" key="13">
    <source>
        <dbReference type="SAM" id="Phobius"/>
    </source>
</evidence>
<keyword evidence="6 13" id="KW-0472">Membrane</keyword>
<dbReference type="InterPro" id="IPR052029">
    <property type="entry name" value="PpiD_chaperone"/>
</dbReference>
<dbReference type="AlphaFoldDB" id="A0A5C4NFZ4"/>
<evidence type="ECO:0000256" key="10">
    <source>
        <dbReference type="ARBA" id="ARBA00040743"/>
    </source>
</evidence>
<accession>A0A5C4NFZ4</accession>
<dbReference type="InterPro" id="IPR027304">
    <property type="entry name" value="Trigger_fact/SurA_dom_sf"/>
</dbReference>
<evidence type="ECO:0000256" key="4">
    <source>
        <dbReference type="ARBA" id="ARBA00022692"/>
    </source>
</evidence>
<keyword evidence="12" id="KW-0697">Rotamase</keyword>
<evidence type="ECO:0000256" key="3">
    <source>
        <dbReference type="ARBA" id="ARBA00022519"/>
    </source>
</evidence>
<dbReference type="InterPro" id="IPR023058">
    <property type="entry name" value="PPIase_PpiC_CS"/>
</dbReference>
<evidence type="ECO:0000313" key="15">
    <source>
        <dbReference type="EMBL" id="TNC71577.1"/>
    </source>
</evidence>
<keyword evidence="2" id="KW-1003">Cell membrane</keyword>
<dbReference type="Pfam" id="PF13624">
    <property type="entry name" value="SurA_N_3"/>
    <property type="match status" value="1"/>
</dbReference>
<comment type="subcellular location">
    <subcellularLocation>
        <location evidence="1">Cell inner membrane</location>
        <topology evidence="1">Single-pass type II membrane protein</topology>
        <orientation evidence="1">Periplasmic side</orientation>
    </subcellularLocation>
</comment>
<name>A0A5C4NFZ4_9BURK</name>
<evidence type="ECO:0000256" key="6">
    <source>
        <dbReference type="ARBA" id="ARBA00023136"/>
    </source>
</evidence>
<dbReference type="PANTHER" id="PTHR47529">
    <property type="entry name" value="PEPTIDYL-PROLYL CIS-TRANS ISOMERASE D"/>
    <property type="match status" value="1"/>
</dbReference>
<dbReference type="Proteomes" id="UP000305681">
    <property type="component" value="Unassembled WGS sequence"/>
</dbReference>
<dbReference type="GO" id="GO:0005886">
    <property type="term" value="C:plasma membrane"/>
    <property type="evidence" value="ECO:0007669"/>
    <property type="project" value="UniProtKB-SubCell"/>
</dbReference>
<organism evidence="15 16">
    <name type="scientific">Janthinobacterium lividum</name>
    <dbReference type="NCBI Taxonomy" id="29581"/>
    <lineage>
        <taxon>Bacteria</taxon>
        <taxon>Pseudomonadati</taxon>
        <taxon>Pseudomonadota</taxon>
        <taxon>Betaproteobacteria</taxon>
        <taxon>Burkholderiales</taxon>
        <taxon>Oxalobacteraceae</taxon>
        <taxon>Janthinobacterium</taxon>
    </lineage>
</organism>
<sequence>MFAFFYSDPLIPNWLTMFEFIRTHRRLMQFLLMLVIVPSFALVGISGYQSFGDGANTIAKVGDQVVTQQQYEEAQRQQIDRYRQMMGEQFDQKMFDTPEARQSILDNLIAERAVAAEVGRSHLVISDAVLQKEVLEIPGLTLPDGKFDLERYKAMLAAQGMTPQMYDARRRSDLALQQLAGAVQGTAFAPSTVSKRLSDITSEEREVQELLLPIAQYVSEVKVTDAMIKAFYDKNSKFFEIPEQAKVEYVVLDDSAASEQVDVTDADVTSYYAKNQKAYTTEEARQASHILVAVKKDASAADKAAAKAKAEAILAEVRKAPASFAAVAKAKSEDPASAEQGGDLGVIGKDGLPAPLLSAVAKLKQGEISDVVASDFGFHILTVTSLKPQHVRALDEVRGEITADLRKQFAAKKYSEMAETFTNTVYEQSDSLKPVADKLKLKVETVANLSRTPSPALGKAPFNNAKFLTAIFSNDSLKDKRNTEAVTVAPNVLIAGRVVEFKPASKRPLAEVEAMIRQRVTMEEAEKLAKKAGETKLAALKASGDATGFGAAQWVSRSKLDGINRAAIAQVMKADTSKLPAYVGVDLPALGYGIYRIAKVQQPAEVDAARRQQEKDQISGILAQQEMFDYVEYLKAKAKVKIVKPVTAPVAAAPEAP</sequence>
<keyword evidence="4 13" id="KW-0812">Transmembrane</keyword>
<evidence type="ECO:0000259" key="14">
    <source>
        <dbReference type="PROSITE" id="PS50198"/>
    </source>
</evidence>
<evidence type="ECO:0000256" key="1">
    <source>
        <dbReference type="ARBA" id="ARBA00004382"/>
    </source>
</evidence>
<dbReference type="InterPro" id="IPR046357">
    <property type="entry name" value="PPIase_dom_sf"/>
</dbReference>
<dbReference type="PROSITE" id="PS50198">
    <property type="entry name" value="PPIC_PPIASE_2"/>
    <property type="match status" value="1"/>
</dbReference>
<evidence type="ECO:0000256" key="5">
    <source>
        <dbReference type="ARBA" id="ARBA00022989"/>
    </source>
</evidence>
<dbReference type="Gene3D" id="3.10.50.40">
    <property type="match status" value="1"/>
</dbReference>
<dbReference type="EMBL" id="VDGE01000022">
    <property type="protein sequence ID" value="TNC71577.1"/>
    <property type="molecule type" value="Genomic_DNA"/>
</dbReference>
<keyword evidence="3" id="KW-0997">Cell inner membrane</keyword>
<keyword evidence="8 12" id="KW-0413">Isomerase</keyword>
<dbReference type="SUPFAM" id="SSF109998">
    <property type="entry name" value="Triger factor/SurA peptide-binding domain-like"/>
    <property type="match status" value="1"/>
</dbReference>
<comment type="caution">
    <text evidence="15">The sequence shown here is derived from an EMBL/GenBank/DDBJ whole genome shotgun (WGS) entry which is preliminary data.</text>
</comment>
<evidence type="ECO:0000256" key="11">
    <source>
        <dbReference type="ARBA" id="ARBA00042775"/>
    </source>
</evidence>
<feature type="domain" description="PpiC" evidence="14">
    <location>
        <begin position="282"/>
        <end position="385"/>
    </location>
</feature>
<proteinExistence type="inferred from homology"/>
<dbReference type="Pfam" id="PF00639">
    <property type="entry name" value="Rotamase"/>
    <property type="match status" value="1"/>
</dbReference>
<dbReference type="PANTHER" id="PTHR47529:SF1">
    <property type="entry name" value="PERIPLASMIC CHAPERONE PPID"/>
    <property type="match status" value="1"/>
</dbReference>
<evidence type="ECO:0000256" key="2">
    <source>
        <dbReference type="ARBA" id="ARBA00022475"/>
    </source>
</evidence>
<dbReference type="SUPFAM" id="SSF54534">
    <property type="entry name" value="FKBP-like"/>
    <property type="match status" value="1"/>
</dbReference>
<evidence type="ECO:0000256" key="7">
    <source>
        <dbReference type="ARBA" id="ARBA00023186"/>
    </source>
</evidence>
<keyword evidence="5 13" id="KW-1133">Transmembrane helix</keyword>
<keyword evidence="7" id="KW-0143">Chaperone</keyword>
<protein>
    <recommendedName>
        <fullName evidence="10">Periplasmic chaperone PpiD</fullName>
    </recommendedName>
    <alternativeName>
        <fullName evidence="11">Periplasmic folding chaperone</fullName>
    </alternativeName>
</protein>